<proteinExistence type="predicted"/>
<dbReference type="RefSeq" id="WP_152828803.1">
    <property type="nucleotide sequence ID" value="NZ_WHUT02000025.1"/>
</dbReference>
<gene>
    <name evidence="3" type="ORF">GEU84_020780</name>
</gene>
<keyword evidence="2" id="KW-1133">Transmembrane helix</keyword>
<feature type="transmembrane region" description="Helical" evidence="2">
    <location>
        <begin position="6"/>
        <end position="26"/>
    </location>
</feature>
<keyword evidence="2" id="KW-0812">Transmembrane</keyword>
<evidence type="ECO:0000256" key="2">
    <source>
        <dbReference type="SAM" id="Phobius"/>
    </source>
</evidence>
<accession>A0A8X8H6U4</accession>
<feature type="region of interest" description="Disordered" evidence="1">
    <location>
        <begin position="25"/>
        <end position="62"/>
    </location>
</feature>
<dbReference type="AlphaFoldDB" id="A0A8X8H6U4"/>
<name>A0A8X8H6U4_9RHOB</name>
<dbReference type="EMBL" id="WHUT02000025">
    <property type="protein sequence ID" value="NUB46823.1"/>
    <property type="molecule type" value="Genomic_DNA"/>
</dbReference>
<organism evidence="3 4">
    <name type="scientific">Fertoeibacter niger</name>
    <dbReference type="NCBI Taxonomy" id="2656921"/>
    <lineage>
        <taxon>Bacteria</taxon>
        <taxon>Pseudomonadati</taxon>
        <taxon>Pseudomonadota</taxon>
        <taxon>Alphaproteobacteria</taxon>
        <taxon>Rhodobacterales</taxon>
        <taxon>Paracoccaceae</taxon>
        <taxon>Fertoeibacter</taxon>
    </lineage>
</organism>
<evidence type="ECO:0000313" key="3">
    <source>
        <dbReference type="EMBL" id="NUB46823.1"/>
    </source>
</evidence>
<reference evidence="3" key="1">
    <citation type="submission" date="2020-05" db="EMBL/GenBank/DDBJ databases">
        <title>Fertoebacter nigrum gen. nov., sp. nov., a new member of the family Rhodobacteraceae.</title>
        <authorList>
            <person name="Szuroczki S."/>
            <person name="Abbaszade G."/>
            <person name="Buni D."/>
            <person name="Schumann P."/>
            <person name="Toth E."/>
        </authorList>
    </citation>
    <scope>NUCLEOTIDE SEQUENCE</scope>
    <source>
        <strain evidence="3">RG-N-1a</strain>
    </source>
</reference>
<feature type="compositionally biased region" description="Basic and acidic residues" evidence="1">
    <location>
        <begin position="36"/>
        <end position="62"/>
    </location>
</feature>
<keyword evidence="4" id="KW-1185">Reference proteome</keyword>
<evidence type="ECO:0000256" key="1">
    <source>
        <dbReference type="SAM" id="MobiDB-lite"/>
    </source>
</evidence>
<evidence type="ECO:0000313" key="4">
    <source>
        <dbReference type="Proteomes" id="UP000484076"/>
    </source>
</evidence>
<protein>
    <submittedName>
        <fullName evidence="3">Uncharacterized protein</fullName>
    </submittedName>
</protein>
<sequence length="87" mass="9042">MCDPISLIVAGSVASAGAGVAGALGAKKDRKRAARTAKDEANEQRRLASIENRKARSEDFDTRRAGLAAQGDYGASPFSPRSFFAGA</sequence>
<keyword evidence="2" id="KW-0472">Membrane</keyword>
<comment type="caution">
    <text evidence="3">The sequence shown here is derived from an EMBL/GenBank/DDBJ whole genome shotgun (WGS) entry which is preliminary data.</text>
</comment>
<dbReference type="Proteomes" id="UP000484076">
    <property type="component" value="Unassembled WGS sequence"/>
</dbReference>